<reference evidence="2" key="1">
    <citation type="submission" date="2018-10" db="EMBL/GenBank/DDBJ databases">
        <title>Hidden diversity of soil giant viruses.</title>
        <authorList>
            <person name="Schulz F."/>
            <person name="Alteio L."/>
            <person name="Goudeau D."/>
            <person name="Ryan E.M."/>
            <person name="Malmstrom R.R."/>
            <person name="Blanchard J."/>
            <person name="Woyke T."/>
        </authorList>
    </citation>
    <scope>NUCLEOTIDE SEQUENCE</scope>
    <source>
        <strain evidence="2">EDV1</strain>
    </source>
</reference>
<name>A0A3G4ZX99_9VIRU</name>
<keyword evidence="1" id="KW-1133">Transmembrane helix</keyword>
<accession>A0A3G4ZX99</accession>
<proteinExistence type="predicted"/>
<keyword evidence="1" id="KW-0472">Membrane</keyword>
<protein>
    <submittedName>
        <fullName evidence="2">Uncharacterized protein</fullName>
    </submittedName>
</protein>
<organism evidence="2">
    <name type="scientific">Edafosvirus sp</name>
    <dbReference type="NCBI Taxonomy" id="2487765"/>
    <lineage>
        <taxon>Viruses</taxon>
        <taxon>Varidnaviria</taxon>
        <taxon>Bamfordvirae</taxon>
        <taxon>Nucleocytoviricota</taxon>
        <taxon>Megaviricetes</taxon>
        <taxon>Imitervirales</taxon>
        <taxon>Mimiviridae</taxon>
        <taxon>Klosneuvirinae</taxon>
    </lineage>
</organism>
<feature type="transmembrane region" description="Helical" evidence="1">
    <location>
        <begin position="20"/>
        <end position="39"/>
    </location>
</feature>
<evidence type="ECO:0000256" key="1">
    <source>
        <dbReference type="SAM" id="Phobius"/>
    </source>
</evidence>
<gene>
    <name evidence="2" type="ORF">Edafosvirus4_43</name>
</gene>
<keyword evidence="1" id="KW-0812">Transmembrane</keyword>
<dbReference type="EMBL" id="MK072069">
    <property type="protein sequence ID" value="AYV78059.1"/>
    <property type="molecule type" value="Genomic_DNA"/>
</dbReference>
<sequence>MSSEYGSYEDLNNCFSNPVVILALLLLLCVMILVIAWMIDGSIICGKPKCNECFDTNDQCIDNGDDAVITKYYAIGKNDDALYVKNNLDDATWTLVDNTNKYNSFVRDLKNTYISVFADGKTRIKPSFADQWQIPDPNDNIGRYMKPDGGNLAYGLNKYTAVGPSSELRTRTGFTGNWTTQVINPVRITEVMYDNIKKNMVGINDNGNVYTSNINFPMEWIMINNGDIPIASITMDNGVYYAVGQDGQLYSKPDLTARWNKYKTESNIPLKYINFFKGRKVPL</sequence>
<evidence type="ECO:0000313" key="2">
    <source>
        <dbReference type="EMBL" id="AYV78059.1"/>
    </source>
</evidence>